<dbReference type="GO" id="GO:0016052">
    <property type="term" value="P:carbohydrate catabolic process"/>
    <property type="evidence" value="ECO:0007669"/>
    <property type="project" value="UniProtKB-ARBA"/>
</dbReference>
<dbReference type="FunFam" id="3.40.1190.20:FF:000001">
    <property type="entry name" value="Phosphofructokinase"/>
    <property type="match status" value="1"/>
</dbReference>
<dbReference type="OrthoDB" id="9801219at2"/>
<organism evidence="8 9">
    <name type="scientific">Spiroplasma cantharicola</name>
    <dbReference type="NCBI Taxonomy" id="362837"/>
    <lineage>
        <taxon>Bacteria</taxon>
        <taxon>Bacillati</taxon>
        <taxon>Mycoplasmatota</taxon>
        <taxon>Mollicutes</taxon>
        <taxon>Entomoplasmatales</taxon>
        <taxon>Spiroplasmataceae</taxon>
        <taxon>Spiroplasma</taxon>
    </lineage>
</organism>
<dbReference type="PATRIC" id="fig|362837.3.peg.386"/>
<dbReference type="GO" id="GO:0005829">
    <property type="term" value="C:cytosol"/>
    <property type="evidence" value="ECO:0007669"/>
    <property type="project" value="TreeGrafter"/>
</dbReference>
<dbReference type="Pfam" id="PF00294">
    <property type="entry name" value="PfkB"/>
    <property type="match status" value="1"/>
</dbReference>
<sequence>MIYTLTLNPAIDHIVLANKKVELGVTNYYTDEYKVIGGKGINAGIILKNLQADIQAIGIMGQDNKDIFLNKFKEINLNNNFFVNEGSTRVNYKIKHLESKQETELNGMGFNTKKSVLKDLVQYLTVNLQKEDIVMLTGSVAIGIDKDIYKQIGKIANQKKAILICDATNELLKNVLKEKPFLIKPNLEEICSTLGIEFNENISFEETKELIKKLRKLGAQNVLLSMGSQGSLYFDSNNDIYKVGIAKGKLVNSVGAGDSMLAGFVYGKYKNLSIENTLQYAAASGAATAFNEWLASKEEIEKLVSKIDVKKI</sequence>
<dbReference type="AlphaFoldDB" id="A0A0M3SJ85"/>
<dbReference type="PIRSF" id="PIRSF000535">
    <property type="entry name" value="1PFK/6PFK/LacC"/>
    <property type="match status" value="1"/>
</dbReference>
<dbReference type="Proteomes" id="UP000063919">
    <property type="component" value="Chromosome"/>
</dbReference>
<dbReference type="KEGG" id="scj:SCANT_v1c03840"/>
<dbReference type="GO" id="GO:0005524">
    <property type="term" value="F:ATP binding"/>
    <property type="evidence" value="ECO:0007669"/>
    <property type="project" value="UniProtKB-KW"/>
</dbReference>
<accession>A0A0M3SJ85</accession>
<evidence type="ECO:0000256" key="4">
    <source>
        <dbReference type="ARBA" id="ARBA00022777"/>
    </source>
</evidence>
<evidence type="ECO:0000256" key="5">
    <source>
        <dbReference type="ARBA" id="ARBA00022840"/>
    </source>
</evidence>
<keyword evidence="4 8" id="KW-0418">Kinase</keyword>
<keyword evidence="2 6" id="KW-0808">Transferase</keyword>
<evidence type="ECO:0000256" key="1">
    <source>
        <dbReference type="ARBA" id="ARBA00010688"/>
    </source>
</evidence>
<dbReference type="GO" id="GO:0008443">
    <property type="term" value="F:phosphofructokinase activity"/>
    <property type="evidence" value="ECO:0007669"/>
    <property type="project" value="TreeGrafter"/>
</dbReference>
<evidence type="ECO:0000313" key="8">
    <source>
        <dbReference type="EMBL" id="ALD66294.1"/>
    </source>
</evidence>
<dbReference type="STRING" id="362837.SCANT_v1c03840"/>
<dbReference type="InterPro" id="IPR029056">
    <property type="entry name" value="Ribokinase-like"/>
</dbReference>
<evidence type="ECO:0000313" key="9">
    <source>
        <dbReference type="Proteomes" id="UP000063919"/>
    </source>
</evidence>
<dbReference type="PANTHER" id="PTHR46566:SF1">
    <property type="entry name" value="1-PHOSPHOFRUCTOKINASE"/>
    <property type="match status" value="1"/>
</dbReference>
<keyword evidence="9" id="KW-1185">Reference proteome</keyword>
<keyword evidence="5" id="KW-0067">ATP-binding</keyword>
<reference evidence="8 9" key="1">
    <citation type="journal article" date="2015" name="Genome Announc.">
        <title>Complete Genome Sequence of Spiroplasma cantharicola CC-1T (DSM 21588), a Bacterium Isolated from Soldier Beetle (Cantharis carolinus).</title>
        <authorList>
            <person name="Lo W.S."/>
            <person name="Liu P.Y."/>
            <person name="Kuo C.H."/>
        </authorList>
    </citation>
    <scope>NUCLEOTIDE SEQUENCE [LARGE SCALE GENOMIC DNA]</scope>
    <source>
        <strain evidence="8 9">CC-1</strain>
    </source>
</reference>
<gene>
    <name evidence="8" type="primary">fruK</name>
    <name evidence="8" type="ORF">SCANT_v1c03840</name>
</gene>
<protein>
    <submittedName>
        <fullName evidence="8">1-phosphofructokinase</fullName>
    </submittedName>
</protein>
<feature type="domain" description="Carbohydrate kinase PfkB" evidence="7">
    <location>
        <begin position="7"/>
        <end position="289"/>
    </location>
</feature>
<dbReference type="InterPro" id="IPR002173">
    <property type="entry name" value="Carboh/pur_kinase_PfkB_CS"/>
</dbReference>
<dbReference type="RefSeq" id="WP_053946055.1">
    <property type="nucleotide sequence ID" value="NZ_CP012622.1"/>
</dbReference>
<dbReference type="NCBIfam" id="TIGR03168">
    <property type="entry name" value="1-PFK"/>
    <property type="match status" value="1"/>
</dbReference>
<dbReference type="PROSITE" id="PS00584">
    <property type="entry name" value="PFKB_KINASES_2"/>
    <property type="match status" value="1"/>
</dbReference>
<dbReference type="PANTHER" id="PTHR46566">
    <property type="entry name" value="1-PHOSPHOFRUCTOKINASE-RELATED"/>
    <property type="match status" value="1"/>
</dbReference>
<dbReference type="InterPro" id="IPR017583">
    <property type="entry name" value="Tagatose/fructose_Pkinase"/>
</dbReference>
<dbReference type="EMBL" id="CP012622">
    <property type="protein sequence ID" value="ALD66294.1"/>
    <property type="molecule type" value="Genomic_DNA"/>
</dbReference>
<evidence type="ECO:0000256" key="3">
    <source>
        <dbReference type="ARBA" id="ARBA00022741"/>
    </source>
</evidence>
<evidence type="ECO:0000256" key="2">
    <source>
        <dbReference type="ARBA" id="ARBA00022679"/>
    </source>
</evidence>
<dbReference type="CDD" id="cd01164">
    <property type="entry name" value="FruK_PfkB_like"/>
    <property type="match status" value="1"/>
</dbReference>
<keyword evidence="3" id="KW-0547">Nucleotide-binding</keyword>
<dbReference type="SUPFAM" id="SSF53613">
    <property type="entry name" value="Ribokinase-like"/>
    <property type="match status" value="1"/>
</dbReference>
<comment type="similarity">
    <text evidence="1">Belongs to the carbohydrate kinase PfkB family.</text>
</comment>
<dbReference type="GO" id="GO:0044281">
    <property type="term" value="P:small molecule metabolic process"/>
    <property type="evidence" value="ECO:0007669"/>
    <property type="project" value="UniProtKB-ARBA"/>
</dbReference>
<proteinExistence type="inferred from homology"/>
<evidence type="ECO:0000256" key="6">
    <source>
        <dbReference type="PIRNR" id="PIRNR000535"/>
    </source>
</evidence>
<evidence type="ECO:0000259" key="7">
    <source>
        <dbReference type="Pfam" id="PF00294"/>
    </source>
</evidence>
<dbReference type="Gene3D" id="3.40.1190.20">
    <property type="match status" value="1"/>
</dbReference>
<dbReference type="InterPro" id="IPR011611">
    <property type="entry name" value="PfkB_dom"/>
</dbReference>
<name>A0A0M3SJ85_9MOLU</name>